<dbReference type="Proteomes" id="UP000319817">
    <property type="component" value="Chromosome"/>
</dbReference>
<gene>
    <name evidence="1" type="ORF">K239x_21910</name>
</gene>
<name>A0A517NT02_9BACT</name>
<keyword evidence="2" id="KW-1185">Reference proteome</keyword>
<dbReference type="AlphaFoldDB" id="A0A517NT02"/>
<organism evidence="1 2">
    <name type="scientific">Stieleria marina</name>
    <dbReference type="NCBI Taxonomy" id="1930275"/>
    <lineage>
        <taxon>Bacteria</taxon>
        <taxon>Pseudomonadati</taxon>
        <taxon>Planctomycetota</taxon>
        <taxon>Planctomycetia</taxon>
        <taxon>Pirellulales</taxon>
        <taxon>Pirellulaceae</taxon>
        <taxon>Stieleria</taxon>
    </lineage>
</organism>
<proteinExistence type="predicted"/>
<protein>
    <submittedName>
        <fullName evidence="1">Uncharacterized protein</fullName>
    </submittedName>
</protein>
<evidence type="ECO:0000313" key="2">
    <source>
        <dbReference type="Proteomes" id="UP000319817"/>
    </source>
</evidence>
<evidence type="ECO:0000313" key="1">
    <source>
        <dbReference type="EMBL" id="QDT10235.1"/>
    </source>
</evidence>
<sequence>MDTARKDAYRYLLYWAMLDIRGIAWHRFQWWRPFRFIAHLRHVRRAGNIADAMHNLAQHAALDFDRFDEATFWDALDYAHSQSPLVDPSRYRQLFDDRLAELSNSS</sequence>
<dbReference type="OrthoDB" id="885702at2"/>
<dbReference type="RefSeq" id="WP_145417742.1">
    <property type="nucleotide sequence ID" value="NZ_CP036526.1"/>
</dbReference>
<reference evidence="1 2" key="1">
    <citation type="submission" date="2019-02" db="EMBL/GenBank/DDBJ databases">
        <title>Deep-cultivation of Planctomycetes and their phenomic and genomic characterization uncovers novel biology.</title>
        <authorList>
            <person name="Wiegand S."/>
            <person name="Jogler M."/>
            <person name="Boedeker C."/>
            <person name="Pinto D."/>
            <person name="Vollmers J."/>
            <person name="Rivas-Marin E."/>
            <person name="Kohn T."/>
            <person name="Peeters S.H."/>
            <person name="Heuer A."/>
            <person name="Rast P."/>
            <person name="Oberbeckmann S."/>
            <person name="Bunk B."/>
            <person name="Jeske O."/>
            <person name="Meyerdierks A."/>
            <person name="Storesund J.E."/>
            <person name="Kallscheuer N."/>
            <person name="Luecker S."/>
            <person name="Lage O.M."/>
            <person name="Pohl T."/>
            <person name="Merkel B.J."/>
            <person name="Hornburger P."/>
            <person name="Mueller R.-W."/>
            <person name="Bruemmer F."/>
            <person name="Labrenz M."/>
            <person name="Spormann A.M."/>
            <person name="Op den Camp H."/>
            <person name="Overmann J."/>
            <person name="Amann R."/>
            <person name="Jetten M.S.M."/>
            <person name="Mascher T."/>
            <person name="Medema M.H."/>
            <person name="Devos D.P."/>
            <person name="Kaster A.-K."/>
            <person name="Ovreas L."/>
            <person name="Rohde M."/>
            <person name="Galperin M.Y."/>
            <person name="Jogler C."/>
        </authorList>
    </citation>
    <scope>NUCLEOTIDE SEQUENCE [LARGE SCALE GENOMIC DNA]</scope>
    <source>
        <strain evidence="1 2">K23_9</strain>
    </source>
</reference>
<accession>A0A517NT02</accession>
<dbReference type="EMBL" id="CP036526">
    <property type="protein sequence ID" value="QDT10235.1"/>
    <property type="molecule type" value="Genomic_DNA"/>
</dbReference>